<gene>
    <name evidence="5" type="primary">cbiD</name>
    <name evidence="6" type="ORF">EV214_102219</name>
</gene>
<comment type="function">
    <text evidence="5">Catalyzes the methylation of C-1 in cobalt-precorrin-5B to form cobalt-precorrin-6A.</text>
</comment>
<dbReference type="PIRSF" id="PIRSF026782">
    <property type="entry name" value="CbiD"/>
    <property type="match status" value="1"/>
</dbReference>
<keyword evidence="1 5" id="KW-0169">Cobalamin biosynthesis</keyword>
<evidence type="ECO:0000313" key="7">
    <source>
        <dbReference type="Proteomes" id="UP000294919"/>
    </source>
</evidence>
<name>A0A4R2L2P9_9FIRM</name>
<keyword evidence="7" id="KW-1185">Reference proteome</keyword>
<keyword evidence="4 5" id="KW-0949">S-adenosyl-L-methionine</keyword>
<dbReference type="EMBL" id="SLWV01000002">
    <property type="protein sequence ID" value="TCO79497.1"/>
    <property type="molecule type" value="Genomic_DNA"/>
</dbReference>
<dbReference type="GO" id="GO:0019251">
    <property type="term" value="P:anaerobic cobalamin biosynthetic process"/>
    <property type="evidence" value="ECO:0007669"/>
    <property type="project" value="UniProtKB-UniRule"/>
</dbReference>
<organism evidence="6 7">
    <name type="scientific">Marinisporobacter balticus</name>
    <dbReference type="NCBI Taxonomy" id="2018667"/>
    <lineage>
        <taxon>Bacteria</taxon>
        <taxon>Bacillati</taxon>
        <taxon>Bacillota</taxon>
        <taxon>Clostridia</taxon>
        <taxon>Peptostreptococcales</taxon>
        <taxon>Thermotaleaceae</taxon>
        <taxon>Marinisporobacter</taxon>
    </lineage>
</organism>
<comment type="caution">
    <text evidence="6">The sequence shown here is derived from an EMBL/GenBank/DDBJ whole genome shotgun (WGS) entry which is preliminary data.</text>
</comment>
<dbReference type="Pfam" id="PF01888">
    <property type="entry name" value="CbiD"/>
    <property type="match status" value="1"/>
</dbReference>
<dbReference type="RefSeq" id="WP_132242430.1">
    <property type="nucleotide sequence ID" value="NZ_SLWV01000002.1"/>
</dbReference>
<dbReference type="GO" id="GO:0043780">
    <property type="term" value="F:cobalt-precorrin-5B C1-methyltransferase activity"/>
    <property type="evidence" value="ECO:0007669"/>
    <property type="project" value="RHEA"/>
</dbReference>
<dbReference type="EC" id="2.1.1.195" evidence="5"/>
<accession>A0A4R2L2P9</accession>
<evidence type="ECO:0000256" key="3">
    <source>
        <dbReference type="ARBA" id="ARBA00022679"/>
    </source>
</evidence>
<dbReference type="HAMAP" id="MF_00787">
    <property type="entry name" value="CbiD"/>
    <property type="match status" value="1"/>
</dbReference>
<dbReference type="Proteomes" id="UP000294919">
    <property type="component" value="Unassembled WGS sequence"/>
</dbReference>
<dbReference type="PANTHER" id="PTHR35863:SF1">
    <property type="entry name" value="COBALT-PRECORRIN-5B C(1)-METHYLTRANSFERASE"/>
    <property type="match status" value="1"/>
</dbReference>
<evidence type="ECO:0000256" key="2">
    <source>
        <dbReference type="ARBA" id="ARBA00022603"/>
    </source>
</evidence>
<proteinExistence type="inferred from homology"/>
<evidence type="ECO:0000256" key="4">
    <source>
        <dbReference type="ARBA" id="ARBA00022691"/>
    </source>
</evidence>
<dbReference type="AlphaFoldDB" id="A0A4R2L2P9"/>
<dbReference type="InterPro" id="IPR002748">
    <property type="entry name" value="CbiD"/>
</dbReference>
<comment type="catalytic activity">
    <reaction evidence="5">
        <text>Co-precorrin-5B + S-adenosyl-L-methionine = Co-precorrin-6A + S-adenosyl-L-homocysteine</text>
        <dbReference type="Rhea" id="RHEA:26285"/>
        <dbReference type="ChEBI" id="CHEBI:57856"/>
        <dbReference type="ChEBI" id="CHEBI:59789"/>
        <dbReference type="ChEBI" id="CHEBI:60063"/>
        <dbReference type="ChEBI" id="CHEBI:60064"/>
        <dbReference type="EC" id="2.1.1.195"/>
    </reaction>
</comment>
<evidence type="ECO:0000313" key="6">
    <source>
        <dbReference type="EMBL" id="TCO79497.1"/>
    </source>
</evidence>
<dbReference type="GO" id="GO:0032259">
    <property type="term" value="P:methylation"/>
    <property type="evidence" value="ECO:0007669"/>
    <property type="project" value="UniProtKB-KW"/>
</dbReference>
<dbReference type="OrthoDB" id="6439987at2"/>
<reference evidence="6 7" key="1">
    <citation type="submission" date="2019-03" db="EMBL/GenBank/DDBJ databases">
        <title>Genomic Encyclopedia of Type Strains, Phase IV (KMG-IV): sequencing the most valuable type-strain genomes for metagenomic binning, comparative biology and taxonomic classification.</title>
        <authorList>
            <person name="Goeker M."/>
        </authorList>
    </citation>
    <scope>NUCLEOTIDE SEQUENCE [LARGE SCALE GENOMIC DNA]</scope>
    <source>
        <strain evidence="6 7">DSM 102940</strain>
    </source>
</reference>
<dbReference type="NCBIfam" id="TIGR00312">
    <property type="entry name" value="cbiD"/>
    <property type="match status" value="1"/>
</dbReference>
<keyword evidence="3 5" id="KW-0808">Transferase</keyword>
<dbReference type="UniPathway" id="UPA00148">
    <property type="reaction ID" value="UER00227"/>
</dbReference>
<dbReference type="Gene3D" id="3.30.2110.10">
    <property type="entry name" value="CbiD-like"/>
    <property type="match status" value="1"/>
</dbReference>
<dbReference type="InterPro" id="IPR036074">
    <property type="entry name" value="CbiD_sf"/>
</dbReference>
<keyword evidence="2 5" id="KW-0489">Methyltransferase</keyword>
<comment type="similarity">
    <text evidence="5">Belongs to the CbiD family.</text>
</comment>
<sequence length="373" mass="40632">MLDQYILKDGKKMRYGYTTGSCAAAASKAATIMALTKEKVDFIRIDTPKGWKLDIEVKEYHIEGNYATCSVEKDGGDDPDNTHGILISASVQITDEAKIEIKGGIGVGVVTKPGLAISPGNPAINPVPLSMIKKEVSEILPKGKGAIITISVPRGEEIAKKTFNPKLGILGGISILGTSGIVVPMSEEAFKESLALEIKMIAQEGIEKLILVPGNYGRDMAVDYYKFDKRYIVKTSNFIGYMLEQCAEHGIKKVCMIGHIGKFVKLAGGIFHTHSKIADARIEILAANLALLGAPITIIESLFECVTTEAAIEIIKEKGYEKVFETLGEKAEKRCESRVYDQLEVGIIMFSMDKKILGVGPRGRKMLEEFKNA</sequence>
<protein>
    <recommendedName>
        <fullName evidence="5">Cobalt-precorrin-5B C(1)-methyltransferase</fullName>
        <ecNumber evidence="5">2.1.1.195</ecNumber>
    </recommendedName>
    <alternativeName>
        <fullName evidence="5">Cobalt-precorrin-6A synthase</fullName>
    </alternativeName>
</protein>
<evidence type="ECO:0000256" key="1">
    <source>
        <dbReference type="ARBA" id="ARBA00022573"/>
    </source>
</evidence>
<dbReference type="SUPFAM" id="SSF111342">
    <property type="entry name" value="CbiD-like"/>
    <property type="match status" value="1"/>
</dbReference>
<comment type="pathway">
    <text evidence="5">Cofactor biosynthesis; adenosylcobalamin biosynthesis; cob(II)yrinate a,c-diamide from sirohydrochlorin (anaerobic route): step 6/10.</text>
</comment>
<evidence type="ECO:0000256" key="5">
    <source>
        <dbReference type="HAMAP-Rule" id="MF_00787"/>
    </source>
</evidence>
<dbReference type="PANTHER" id="PTHR35863">
    <property type="entry name" value="COBALT-PRECORRIN-5B C(1)-METHYLTRANSFERASE"/>
    <property type="match status" value="1"/>
</dbReference>